<dbReference type="AlphaFoldDB" id="A0A5C5S5Q8"/>
<protein>
    <submittedName>
        <fullName evidence="4">TetR/AcrR family transcriptional regulator</fullName>
    </submittedName>
</protein>
<dbReference type="OrthoDB" id="9790413at2"/>
<dbReference type="EMBL" id="VIGX01000002">
    <property type="protein sequence ID" value="TWS29805.1"/>
    <property type="molecule type" value="Genomic_DNA"/>
</dbReference>
<dbReference type="PROSITE" id="PS50977">
    <property type="entry name" value="HTH_TETR_2"/>
    <property type="match status" value="1"/>
</dbReference>
<dbReference type="InterPro" id="IPR001647">
    <property type="entry name" value="HTH_TetR"/>
</dbReference>
<comment type="caution">
    <text evidence="4">The sequence shown here is derived from an EMBL/GenBank/DDBJ whole genome shotgun (WGS) entry which is preliminary data.</text>
</comment>
<dbReference type="GO" id="GO:0003677">
    <property type="term" value="F:DNA binding"/>
    <property type="evidence" value="ECO:0007669"/>
    <property type="project" value="UniProtKB-UniRule"/>
</dbReference>
<gene>
    <name evidence="4" type="ORF">FK530_04520</name>
</gene>
<dbReference type="Proteomes" id="UP000319375">
    <property type="component" value="Unassembled WGS sequence"/>
</dbReference>
<organism evidence="4 5">
    <name type="scientific">Tsukamurella conjunctivitidis</name>
    <dbReference type="NCBI Taxonomy" id="2592068"/>
    <lineage>
        <taxon>Bacteria</taxon>
        <taxon>Bacillati</taxon>
        <taxon>Actinomycetota</taxon>
        <taxon>Actinomycetes</taxon>
        <taxon>Mycobacteriales</taxon>
        <taxon>Tsukamurellaceae</taxon>
        <taxon>Tsukamurella</taxon>
    </lineage>
</organism>
<evidence type="ECO:0000256" key="1">
    <source>
        <dbReference type="ARBA" id="ARBA00023125"/>
    </source>
</evidence>
<dbReference type="RefSeq" id="WP_146485787.1">
    <property type="nucleotide sequence ID" value="NZ_VIGX01000002.1"/>
</dbReference>
<sequence length="208" mass="22404">MTSLEERQESRRRQMLDAGIALLGGPEAGALGVRAVCRSTGITERYFYEAFGTRDGFAHAVYDDIAGRTQDVLVQGVRRAYDAAAAAEEPVTAVAVAEAAVVAFVEFVIDRPDVGRILLLAPYRESVLAERGLGSMPAFFDVVAAAMPGVVDGTTRRLVATGLVGALTTLFTEYIAGRLDVTRQQLVDHCVRLIATAPDRFVDEPRTD</sequence>
<evidence type="ECO:0000256" key="2">
    <source>
        <dbReference type="PROSITE-ProRule" id="PRU00335"/>
    </source>
</evidence>
<name>A0A5C5S5Q8_9ACTN</name>
<accession>A0A5C5S5Q8</accession>
<evidence type="ECO:0000259" key="3">
    <source>
        <dbReference type="PROSITE" id="PS50977"/>
    </source>
</evidence>
<reference evidence="4 5" key="1">
    <citation type="submission" date="2019-06" db="EMBL/GenBank/DDBJ databases">
        <title>Tsukamurella conjunctivitidis sp. nov., Tsukamurella assacharolytica sp. nov. and Tsukamurella sputae sp. nov. isolated from patients with conjunctivitis, bacteraemia (lymphoma) and respiratory infection (sputum) in Hong Kong.</title>
        <authorList>
            <person name="Teng J.L.L."/>
            <person name="Lee H.H."/>
            <person name="Fong J.Y.H."/>
            <person name="Fok K.M.N."/>
            <person name="Lau S.K.P."/>
            <person name="Woo P.C.Y."/>
        </authorList>
    </citation>
    <scope>NUCLEOTIDE SEQUENCE [LARGE SCALE GENOMIC DNA]</scope>
    <source>
        <strain evidence="4 5">HKU72</strain>
    </source>
</reference>
<keyword evidence="1 2" id="KW-0238">DNA-binding</keyword>
<dbReference type="SUPFAM" id="SSF46689">
    <property type="entry name" value="Homeodomain-like"/>
    <property type="match status" value="1"/>
</dbReference>
<dbReference type="Gene3D" id="1.10.357.10">
    <property type="entry name" value="Tetracycline Repressor, domain 2"/>
    <property type="match status" value="1"/>
</dbReference>
<evidence type="ECO:0000313" key="4">
    <source>
        <dbReference type="EMBL" id="TWS29805.1"/>
    </source>
</evidence>
<proteinExistence type="predicted"/>
<evidence type="ECO:0000313" key="5">
    <source>
        <dbReference type="Proteomes" id="UP000319375"/>
    </source>
</evidence>
<keyword evidence="5" id="KW-1185">Reference proteome</keyword>
<feature type="domain" description="HTH tetR-type" evidence="3">
    <location>
        <begin position="9"/>
        <end position="69"/>
    </location>
</feature>
<dbReference type="InterPro" id="IPR009057">
    <property type="entry name" value="Homeodomain-like_sf"/>
</dbReference>
<feature type="DNA-binding region" description="H-T-H motif" evidence="2">
    <location>
        <begin position="32"/>
        <end position="51"/>
    </location>
</feature>